<dbReference type="Pfam" id="PF00431">
    <property type="entry name" value="CUB"/>
    <property type="match status" value="5"/>
</dbReference>
<dbReference type="InterPro" id="IPR036055">
    <property type="entry name" value="LDL_receptor-like_sf"/>
</dbReference>
<dbReference type="PROSITE" id="PS01180">
    <property type="entry name" value="CUB"/>
    <property type="match status" value="5"/>
</dbReference>
<evidence type="ECO:0000313" key="6">
    <source>
        <dbReference type="Proteomes" id="UP000887568"/>
    </source>
</evidence>
<name>A0A913ZLT9_PATMI</name>
<dbReference type="RefSeq" id="XP_038052299.1">
    <property type="nucleotide sequence ID" value="XM_038196371.1"/>
</dbReference>
<dbReference type="PANTHER" id="PTHR24251">
    <property type="entry name" value="OVOCHYMASE-RELATED"/>
    <property type="match status" value="1"/>
</dbReference>
<organism evidence="5 6">
    <name type="scientific">Patiria miniata</name>
    <name type="common">Bat star</name>
    <name type="synonym">Asterina miniata</name>
    <dbReference type="NCBI Taxonomy" id="46514"/>
    <lineage>
        <taxon>Eukaryota</taxon>
        <taxon>Metazoa</taxon>
        <taxon>Echinodermata</taxon>
        <taxon>Eleutherozoa</taxon>
        <taxon>Asterozoa</taxon>
        <taxon>Asteroidea</taxon>
        <taxon>Valvatacea</taxon>
        <taxon>Valvatida</taxon>
        <taxon>Asterinidae</taxon>
        <taxon>Patiria</taxon>
    </lineage>
</organism>
<evidence type="ECO:0000256" key="2">
    <source>
        <dbReference type="ARBA" id="ARBA00023157"/>
    </source>
</evidence>
<dbReference type="CDD" id="cd00112">
    <property type="entry name" value="LDLa"/>
    <property type="match status" value="3"/>
</dbReference>
<proteinExistence type="predicted"/>
<dbReference type="PANTHER" id="PTHR24251:SF30">
    <property type="entry name" value="MEMBRANE FRIZZLED-RELATED PROTEIN"/>
    <property type="match status" value="1"/>
</dbReference>
<reference evidence="5" key="1">
    <citation type="submission" date="2022-11" db="UniProtKB">
        <authorList>
            <consortium name="EnsemblMetazoa"/>
        </authorList>
    </citation>
    <scope>IDENTIFICATION</scope>
</reference>
<feature type="domain" description="CUB" evidence="4">
    <location>
        <begin position="339"/>
        <end position="455"/>
    </location>
</feature>
<dbReference type="EnsemblMetazoa" id="XM_038196371.1">
    <property type="protein sequence ID" value="XP_038052299.1"/>
    <property type="gene ID" value="LOC119725007"/>
</dbReference>
<dbReference type="PROSITE" id="PS50068">
    <property type="entry name" value="LDLRA_2"/>
    <property type="match status" value="3"/>
</dbReference>
<evidence type="ECO:0000259" key="4">
    <source>
        <dbReference type="PROSITE" id="PS01180"/>
    </source>
</evidence>
<feature type="domain" description="CUB" evidence="4">
    <location>
        <begin position="174"/>
        <end position="290"/>
    </location>
</feature>
<dbReference type="Gene3D" id="2.60.120.290">
    <property type="entry name" value="Spermadhesin, CUB domain"/>
    <property type="match status" value="5"/>
</dbReference>
<comment type="caution">
    <text evidence="3">Lacks conserved residue(s) required for the propagation of feature annotation.</text>
</comment>
<dbReference type="GeneID" id="119725007"/>
<dbReference type="SMART" id="SM00042">
    <property type="entry name" value="CUB"/>
    <property type="match status" value="5"/>
</dbReference>
<dbReference type="OMA" id="SGFEECC"/>
<dbReference type="Proteomes" id="UP000887568">
    <property type="component" value="Unplaced"/>
</dbReference>
<feature type="domain" description="CUB" evidence="4">
    <location>
        <begin position="669"/>
        <end position="785"/>
    </location>
</feature>
<dbReference type="OrthoDB" id="5804959at2759"/>
<dbReference type="InterPro" id="IPR000859">
    <property type="entry name" value="CUB_dom"/>
</dbReference>
<keyword evidence="1" id="KW-0677">Repeat</keyword>
<dbReference type="CDD" id="cd00041">
    <property type="entry name" value="CUB"/>
    <property type="match status" value="5"/>
</dbReference>
<feature type="domain" description="CUB" evidence="4">
    <location>
        <begin position="52"/>
        <end position="168"/>
    </location>
</feature>
<sequence length="790" mass="87024">MMKNADNILTEYRFRSGHRPCMSTFHKWSSSVSPLSTGSTVETIENICKVQCGKSNVTLGNSTQTSGTLTSPYYPNNYPDNARCIWFITVDEGSTIAFRFSVFNTEQKWDTLTIGNSHESSDGDSVIGLWSGVLTNLSVVSNNHSAWMKFTSDFSVTKIGFEVKITQESYEGFCGKRNIILNNLTQTSETLTSPYYPNNYPTNARCIWFITVDEGSTIAFRFSVFNTKRTHDTLIIGNGHESSDGDSVIGLFSSSLMSLAVISNNHTAWMKFTSDSSVTEIGFEVKITQESYEGSCGQDEFACQDVSSGLICLARDDTCDRDNFAHCPDGSDESKCLPCGKSNITLNNSTQTSETLTSPYYPNNYPDNDRCIWFITVDEGSTIAFRFSVFNTERKWDTLTIGNGHESFDGDSVIGRFSSSLTSLAVFSNNHTAWMEFTSDSSVTEIGFEVNITQERSEGSCGQDEFACQDVSSGLICLARDDTCDGDNFAHCPDGSDESNCLPCGKSNITLSNSTQTSETLTSPYYPNNYRYKARCIWFITVDEGSTIAFRFSVFNTERTHDTLTIGNGHESSDGDSVIGLFSSSLTSLAVFSNIHTAWMEFTSDSSVTKIGFEVKITQERPEGSCGQDEFACQDESSGLICLAPDDTCDGDGFTLCPDGSDESNCLPCGKSNITLSNSTHTSETLTSPYYPNNYRDKARCIWFITVDEGSTIAFHFSVFNTERTHDTLTIGNGHESSDGDSVIGRFSSFLTSLAVFSNNHTAWMKFTSDFSVTEIGFEVKITQESSEGE</sequence>
<dbReference type="InterPro" id="IPR002172">
    <property type="entry name" value="LDrepeatLR_classA_rpt"/>
</dbReference>
<accession>A0A913ZLT9</accession>
<dbReference type="InterPro" id="IPR035914">
    <property type="entry name" value="Sperma_CUB_dom_sf"/>
</dbReference>
<dbReference type="AlphaFoldDB" id="A0A913ZLT9"/>
<evidence type="ECO:0000256" key="1">
    <source>
        <dbReference type="ARBA" id="ARBA00022737"/>
    </source>
</evidence>
<dbReference type="SMART" id="SM00192">
    <property type="entry name" value="LDLa"/>
    <property type="match status" value="3"/>
</dbReference>
<evidence type="ECO:0000256" key="3">
    <source>
        <dbReference type="PROSITE-ProRule" id="PRU00124"/>
    </source>
</evidence>
<evidence type="ECO:0000313" key="5">
    <source>
        <dbReference type="EnsemblMetazoa" id="XP_038052299.1"/>
    </source>
</evidence>
<feature type="domain" description="CUB" evidence="4">
    <location>
        <begin position="504"/>
        <end position="620"/>
    </location>
</feature>
<protein>
    <recommendedName>
        <fullName evidence="4">CUB domain-containing protein</fullName>
    </recommendedName>
</protein>
<keyword evidence="6" id="KW-1185">Reference proteome</keyword>
<dbReference type="Gene3D" id="4.10.400.10">
    <property type="entry name" value="Low-density Lipoprotein Receptor"/>
    <property type="match status" value="1"/>
</dbReference>
<keyword evidence="2" id="KW-1015">Disulfide bond</keyword>
<dbReference type="SUPFAM" id="SSF49854">
    <property type="entry name" value="Spermadhesin, CUB domain"/>
    <property type="match status" value="5"/>
</dbReference>